<dbReference type="PANTHER" id="PTHR43585:SF2">
    <property type="entry name" value="ATP-GRASP ENZYME FSQD"/>
    <property type="match status" value="1"/>
</dbReference>
<evidence type="ECO:0000259" key="5">
    <source>
        <dbReference type="PROSITE" id="PS50975"/>
    </source>
</evidence>
<organism evidence="6 7">
    <name type="scientific">Streptomyces bauhiniae</name>
    <dbReference type="NCBI Taxonomy" id="2340725"/>
    <lineage>
        <taxon>Bacteria</taxon>
        <taxon>Bacillati</taxon>
        <taxon>Actinomycetota</taxon>
        <taxon>Actinomycetes</taxon>
        <taxon>Kitasatosporales</taxon>
        <taxon>Streptomycetaceae</taxon>
        <taxon>Streptomyces</taxon>
    </lineage>
</organism>
<dbReference type="Proteomes" id="UP000470520">
    <property type="component" value="Unassembled WGS sequence"/>
</dbReference>
<dbReference type="Gene3D" id="3.40.50.20">
    <property type="match status" value="1"/>
</dbReference>
<dbReference type="GO" id="GO:0046872">
    <property type="term" value="F:metal ion binding"/>
    <property type="evidence" value="ECO:0007669"/>
    <property type="project" value="InterPro"/>
</dbReference>
<keyword evidence="2 4" id="KW-0547">Nucleotide-binding</keyword>
<evidence type="ECO:0000313" key="6">
    <source>
        <dbReference type="EMBL" id="NEB95022.1"/>
    </source>
</evidence>
<feature type="domain" description="ATP-grasp" evidence="5">
    <location>
        <begin position="121"/>
        <end position="311"/>
    </location>
</feature>
<dbReference type="RefSeq" id="WP_164193220.1">
    <property type="nucleotide sequence ID" value="NZ_JAAGMR010000286.1"/>
</dbReference>
<dbReference type="SUPFAM" id="SSF56059">
    <property type="entry name" value="Glutathione synthetase ATP-binding domain-like"/>
    <property type="match status" value="1"/>
</dbReference>
<reference evidence="6 7" key="1">
    <citation type="submission" date="2020-01" db="EMBL/GenBank/DDBJ databases">
        <title>Insect and environment-associated Actinomycetes.</title>
        <authorList>
            <person name="Currrie C."/>
            <person name="Chevrette M."/>
            <person name="Carlson C."/>
            <person name="Stubbendieck R."/>
            <person name="Wendt-Pienkowski E."/>
        </authorList>
    </citation>
    <scope>NUCLEOTIDE SEQUENCE [LARGE SCALE GENOMIC DNA]</scope>
    <source>
        <strain evidence="6 7">SID7754</strain>
    </source>
</reference>
<dbReference type="GO" id="GO:0005524">
    <property type="term" value="F:ATP binding"/>
    <property type="evidence" value="ECO:0007669"/>
    <property type="project" value="UniProtKB-UniRule"/>
</dbReference>
<accession>A0A7K3QYQ7</accession>
<proteinExistence type="predicted"/>
<dbReference type="InterPro" id="IPR013815">
    <property type="entry name" value="ATP_grasp_subdomain_1"/>
</dbReference>
<evidence type="ECO:0000313" key="7">
    <source>
        <dbReference type="Proteomes" id="UP000470520"/>
    </source>
</evidence>
<evidence type="ECO:0000256" key="4">
    <source>
        <dbReference type="PROSITE-ProRule" id="PRU00409"/>
    </source>
</evidence>
<dbReference type="EMBL" id="JAAGMR010000286">
    <property type="protein sequence ID" value="NEB95022.1"/>
    <property type="molecule type" value="Genomic_DNA"/>
</dbReference>
<name>A0A7K3QYQ7_9ACTN</name>
<evidence type="ECO:0000256" key="3">
    <source>
        <dbReference type="ARBA" id="ARBA00022840"/>
    </source>
</evidence>
<gene>
    <name evidence="6" type="ORF">G3I21_25630</name>
</gene>
<sequence length="430" mass="46743">MTTAARRLPHIIVINRWREQYARYAAYLDHTTHHVSYISTEVGLPSVPEAAGDVVTVERTDDLEAVRAAVRVLAVRHGRPERIVALKEDDLLIAAALREEWDCPGQRTGQLAKFRDKYLMASIVAEAGLEVPEFELATDEATVRDFADRHGWPVIVKPVSGSSSEGVVKLDGPEELSSLRLDDGPMLVQRFHPGLIYHVDGVFTGDEIRHVRASRYLNTCLGFRSGDFLGSVEEDDETVNQAIREAAADYLRALSDEPVVFHLELFVDSASGVPQCSFLEVGARVGGAEIPFLWREVHGYDLMDAAFQLQLQRPIPPGEPGTSGEVCGFLIVPAPAARPCRITEVTPMTGQVAGLYAEALLEVGEVLPLADAYYEHVGGRFRFRGADSAGVEAAVIAAATGFRVTGVWVGTPQEAADGHADLLTTPAGRP</sequence>
<comment type="caution">
    <text evidence="6">The sequence shown here is derived from an EMBL/GenBank/DDBJ whole genome shotgun (WGS) entry which is preliminary data.</text>
</comment>
<keyword evidence="1" id="KW-0436">Ligase</keyword>
<evidence type="ECO:0000256" key="1">
    <source>
        <dbReference type="ARBA" id="ARBA00022598"/>
    </source>
</evidence>
<dbReference type="Gene3D" id="3.30.470.20">
    <property type="entry name" value="ATP-grasp fold, B domain"/>
    <property type="match status" value="1"/>
</dbReference>
<dbReference type="InterPro" id="IPR052032">
    <property type="entry name" value="ATP-dep_AA_Ligase"/>
</dbReference>
<dbReference type="InterPro" id="IPR003806">
    <property type="entry name" value="ATP-grasp_PylC-type"/>
</dbReference>
<dbReference type="InterPro" id="IPR011761">
    <property type="entry name" value="ATP-grasp"/>
</dbReference>
<dbReference type="Gene3D" id="3.30.1490.20">
    <property type="entry name" value="ATP-grasp fold, A domain"/>
    <property type="match status" value="1"/>
</dbReference>
<dbReference type="PROSITE" id="PS50975">
    <property type="entry name" value="ATP_GRASP"/>
    <property type="match status" value="1"/>
</dbReference>
<evidence type="ECO:0000256" key="2">
    <source>
        <dbReference type="ARBA" id="ARBA00022741"/>
    </source>
</evidence>
<keyword evidence="3 4" id="KW-0067">ATP-binding</keyword>
<protein>
    <submittedName>
        <fullName evidence="6">ATP-grasp domain-containing protein</fullName>
    </submittedName>
</protein>
<dbReference type="Pfam" id="PF02655">
    <property type="entry name" value="ATP-grasp_3"/>
    <property type="match status" value="1"/>
</dbReference>
<dbReference type="AlphaFoldDB" id="A0A7K3QYQ7"/>
<dbReference type="PANTHER" id="PTHR43585">
    <property type="entry name" value="FUMIPYRROLE BIOSYNTHESIS PROTEIN C"/>
    <property type="match status" value="1"/>
</dbReference>
<dbReference type="GO" id="GO:0016874">
    <property type="term" value="F:ligase activity"/>
    <property type="evidence" value="ECO:0007669"/>
    <property type="project" value="UniProtKB-KW"/>
</dbReference>